<dbReference type="AlphaFoldDB" id="A0A803N0Z4"/>
<keyword evidence="2" id="KW-1185">Reference proteome</keyword>
<name>A0A803N0Z4_CHEQI</name>
<evidence type="ECO:0000313" key="1">
    <source>
        <dbReference type="EnsemblPlants" id="AUR62038628-RA:cds"/>
    </source>
</evidence>
<proteinExistence type="predicted"/>
<organism evidence="1 2">
    <name type="scientific">Chenopodium quinoa</name>
    <name type="common">Quinoa</name>
    <dbReference type="NCBI Taxonomy" id="63459"/>
    <lineage>
        <taxon>Eukaryota</taxon>
        <taxon>Viridiplantae</taxon>
        <taxon>Streptophyta</taxon>
        <taxon>Embryophyta</taxon>
        <taxon>Tracheophyta</taxon>
        <taxon>Spermatophyta</taxon>
        <taxon>Magnoliopsida</taxon>
        <taxon>eudicotyledons</taxon>
        <taxon>Gunneridae</taxon>
        <taxon>Pentapetalae</taxon>
        <taxon>Caryophyllales</taxon>
        <taxon>Chenopodiaceae</taxon>
        <taxon>Chenopodioideae</taxon>
        <taxon>Atripliceae</taxon>
        <taxon>Chenopodium</taxon>
    </lineage>
</organism>
<sequence length="191" mass="21195">MRCALFGDQIQAYEDVLKPPGKYEISWAPIGVIDDQHRINVEELPYQMTIGQQTVIQRVNPKAGPILPNYQSLASIPRTAEPNVVAVVLYVEEQPRMITNSRGYESLVREIVVTDTSHDQSITISACNDLTMNEGNLLSNWADRFNVVGFTALKAQNIGKGVPIGAARQTSKDTDCEISTSRKDNTHYCKA</sequence>
<dbReference type="Gramene" id="AUR62038628-RA">
    <property type="protein sequence ID" value="AUR62038628-RA:cds"/>
    <property type="gene ID" value="AUR62038628"/>
</dbReference>
<dbReference type="Proteomes" id="UP000596660">
    <property type="component" value="Unplaced"/>
</dbReference>
<evidence type="ECO:0000313" key="2">
    <source>
        <dbReference type="Proteomes" id="UP000596660"/>
    </source>
</evidence>
<dbReference type="EnsemblPlants" id="AUR62038628-RA">
    <property type="protein sequence ID" value="AUR62038628-RA:cds"/>
    <property type="gene ID" value="AUR62038628"/>
</dbReference>
<protein>
    <submittedName>
        <fullName evidence="1">Uncharacterized protein</fullName>
    </submittedName>
</protein>
<accession>A0A803N0Z4</accession>
<reference evidence="1" key="1">
    <citation type="journal article" date="2017" name="Nature">
        <title>The genome of Chenopodium quinoa.</title>
        <authorList>
            <person name="Jarvis D.E."/>
            <person name="Ho Y.S."/>
            <person name="Lightfoot D.J."/>
            <person name="Schmoeckel S.M."/>
            <person name="Li B."/>
            <person name="Borm T.J.A."/>
            <person name="Ohyanagi H."/>
            <person name="Mineta K."/>
            <person name="Michell C.T."/>
            <person name="Saber N."/>
            <person name="Kharbatia N.M."/>
            <person name="Rupper R.R."/>
            <person name="Sharp A.R."/>
            <person name="Dally N."/>
            <person name="Boughton B.A."/>
            <person name="Woo Y.H."/>
            <person name="Gao G."/>
            <person name="Schijlen E.G.W.M."/>
            <person name="Guo X."/>
            <person name="Momin A.A."/>
            <person name="Negrao S."/>
            <person name="Al-Babili S."/>
            <person name="Gehring C."/>
            <person name="Roessner U."/>
            <person name="Jung C."/>
            <person name="Murphy K."/>
            <person name="Arold S.T."/>
            <person name="Gojobori T."/>
            <person name="van der Linden C.G."/>
            <person name="van Loo E.N."/>
            <person name="Jellen E.N."/>
            <person name="Maughan P.J."/>
            <person name="Tester M."/>
        </authorList>
    </citation>
    <scope>NUCLEOTIDE SEQUENCE [LARGE SCALE GENOMIC DNA]</scope>
    <source>
        <strain evidence="1">cv. PI 614886</strain>
    </source>
</reference>
<reference evidence="1" key="2">
    <citation type="submission" date="2021-03" db="UniProtKB">
        <authorList>
            <consortium name="EnsemblPlants"/>
        </authorList>
    </citation>
    <scope>IDENTIFICATION</scope>
</reference>